<name>A0ABN8DH01_9VIBR</name>
<dbReference type="Proteomes" id="UP000838160">
    <property type="component" value="Unassembled WGS sequence"/>
</dbReference>
<accession>A0ABN8DH01</accession>
<evidence type="ECO:0000313" key="1">
    <source>
        <dbReference type="EMBL" id="CAH0526919.1"/>
    </source>
</evidence>
<keyword evidence="2" id="KW-1185">Reference proteome</keyword>
<sequence>MMNHREPKVDQAYAWLNDQNNIKKTAKGSLFFVSVFFVSVKASG</sequence>
<proteinExistence type="predicted"/>
<evidence type="ECO:0000313" key="2">
    <source>
        <dbReference type="Proteomes" id="UP000838160"/>
    </source>
</evidence>
<reference evidence="1" key="1">
    <citation type="submission" date="2021-12" db="EMBL/GenBank/DDBJ databases">
        <authorList>
            <person name="Rodrigo-Torres L."/>
            <person name="Arahal R. D."/>
            <person name="Lucena T."/>
        </authorList>
    </citation>
    <scope>NUCLEOTIDE SEQUENCE</scope>
    <source>
        <strain evidence="1">CECT 8226</strain>
    </source>
</reference>
<dbReference type="EMBL" id="CAKLCM010000002">
    <property type="protein sequence ID" value="CAH0526919.1"/>
    <property type="molecule type" value="Genomic_DNA"/>
</dbReference>
<protein>
    <submittedName>
        <fullName evidence="1">Uncharacterized protein</fullName>
    </submittedName>
</protein>
<comment type="caution">
    <text evidence="1">The sequence shown here is derived from an EMBL/GenBank/DDBJ whole genome shotgun (WGS) entry which is preliminary data.</text>
</comment>
<gene>
    <name evidence="1" type="ORF">VHP8226_02286</name>
</gene>
<organism evidence="1 2">
    <name type="scientific">Vibrio hippocampi</name>
    <dbReference type="NCBI Taxonomy" id="654686"/>
    <lineage>
        <taxon>Bacteria</taxon>
        <taxon>Pseudomonadati</taxon>
        <taxon>Pseudomonadota</taxon>
        <taxon>Gammaproteobacteria</taxon>
        <taxon>Vibrionales</taxon>
        <taxon>Vibrionaceae</taxon>
        <taxon>Vibrio</taxon>
    </lineage>
</organism>